<dbReference type="Pfam" id="PF13786">
    <property type="entry name" value="DUF4179"/>
    <property type="match status" value="1"/>
</dbReference>
<dbReference type="Proteomes" id="UP001519288">
    <property type="component" value="Unassembled WGS sequence"/>
</dbReference>
<gene>
    <name evidence="2" type="ORF">J2Z69_000675</name>
</gene>
<evidence type="ECO:0000313" key="2">
    <source>
        <dbReference type="EMBL" id="MBP1999656.1"/>
    </source>
</evidence>
<name>A0ABS4JD69_9BACL</name>
<organism evidence="2 3">
    <name type="scientific">Paenibacillus shirakamiensis</name>
    <dbReference type="NCBI Taxonomy" id="1265935"/>
    <lineage>
        <taxon>Bacteria</taxon>
        <taxon>Bacillati</taxon>
        <taxon>Bacillota</taxon>
        <taxon>Bacilli</taxon>
        <taxon>Bacillales</taxon>
        <taxon>Paenibacillaceae</taxon>
        <taxon>Paenibacillus</taxon>
    </lineage>
</organism>
<keyword evidence="3" id="KW-1185">Reference proteome</keyword>
<sequence length="430" mass="48061">MNEVEEKLAEQKKIIDTMKAPEELESRLRHALQGAHSRRVPCIPTLWKIAAVLMLVVVITGNNYNAFAYYGRQILGFTNYGSDALQQLNEQGLGQTIEQTYPLEDGIDLVINGVISDANQLTLYYTIHNPKGVKIPIHNSFYLPTRISGFLTDSKFISGESSDYYNGQKEIKGITQFDSVSPFSKELSLHFYQDLMNGGRKEWDISFPYNPNQALRSVMEQYLNKTFVLDKGTFTFDSISATPTLTVVKGNFKVENFDKISTLAGIELKANGKVIKSGSSNTHLSNDVNEFNISFPALPTPLKTLTLELKTFVGNQVVNQNISLQSAKKIFNVHGQKLVVKQVSTTPEGVEVVIADDEKVVFNGISLVTQTDIIPLTEFKQKNTGQEEGKNQLPQTLLFFKGATMPESLQIKDIDYLKNYNEVIEVPLGK</sequence>
<reference evidence="2 3" key="1">
    <citation type="submission" date="2021-03" db="EMBL/GenBank/DDBJ databases">
        <title>Genomic Encyclopedia of Type Strains, Phase IV (KMG-IV): sequencing the most valuable type-strain genomes for metagenomic binning, comparative biology and taxonomic classification.</title>
        <authorList>
            <person name="Goeker M."/>
        </authorList>
    </citation>
    <scope>NUCLEOTIDE SEQUENCE [LARGE SCALE GENOMIC DNA]</scope>
    <source>
        <strain evidence="2 3">DSM 26806</strain>
    </source>
</reference>
<evidence type="ECO:0000313" key="3">
    <source>
        <dbReference type="Proteomes" id="UP001519288"/>
    </source>
</evidence>
<protein>
    <recommendedName>
        <fullName evidence="1">DUF4179 domain-containing protein</fullName>
    </recommendedName>
</protein>
<comment type="caution">
    <text evidence="2">The sequence shown here is derived from an EMBL/GenBank/DDBJ whole genome shotgun (WGS) entry which is preliminary data.</text>
</comment>
<proteinExistence type="predicted"/>
<feature type="domain" description="DUF4179" evidence="1">
    <location>
        <begin position="48"/>
        <end position="128"/>
    </location>
</feature>
<evidence type="ECO:0000259" key="1">
    <source>
        <dbReference type="Pfam" id="PF13786"/>
    </source>
</evidence>
<dbReference type="InterPro" id="IPR025436">
    <property type="entry name" value="DUF4179"/>
</dbReference>
<dbReference type="RefSeq" id="WP_209859112.1">
    <property type="nucleotide sequence ID" value="NZ_JAGGLD010000001.1"/>
</dbReference>
<accession>A0ABS4JD69</accession>
<dbReference type="EMBL" id="JAGGLD010000001">
    <property type="protein sequence ID" value="MBP1999656.1"/>
    <property type="molecule type" value="Genomic_DNA"/>
</dbReference>